<comment type="caution">
    <text evidence="4">The sequence shown here is derived from an EMBL/GenBank/DDBJ whole genome shotgun (WGS) entry which is preliminary data.</text>
</comment>
<evidence type="ECO:0000313" key="5">
    <source>
        <dbReference type="Proteomes" id="UP001527925"/>
    </source>
</evidence>
<dbReference type="InterPro" id="IPR032675">
    <property type="entry name" value="LRR_dom_sf"/>
</dbReference>
<feature type="region of interest" description="Disordered" evidence="3">
    <location>
        <begin position="2040"/>
        <end position="2076"/>
    </location>
</feature>
<dbReference type="InterPro" id="IPR052201">
    <property type="entry name" value="LRR-containing_regulator"/>
</dbReference>
<dbReference type="SMART" id="SM00368">
    <property type="entry name" value="LRR_RI"/>
    <property type="match status" value="7"/>
</dbReference>
<dbReference type="EMBL" id="JADGIZ020000071">
    <property type="protein sequence ID" value="KAL2912285.1"/>
    <property type="molecule type" value="Genomic_DNA"/>
</dbReference>
<dbReference type="InterPro" id="IPR001611">
    <property type="entry name" value="Leu-rich_rpt"/>
</dbReference>
<keyword evidence="2" id="KW-0175">Coiled coil</keyword>
<dbReference type="PANTHER" id="PTHR24111:SF0">
    <property type="entry name" value="LEUCINE-RICH REPEAT-CONTAINING PROTEIN"/>
    <property type="match status" value="1"/>
</dbReference>
<keyword evidence="1" id="KW-0677">Repeat</keyword>
<evidence type="ECO:0000313" key="4">
    <source>
        <dbReference type="EMBL" id="KAL2912285.1"/>
    </source>
</evidence>
<evidence type="ECO:0000256" key="1">
    <source>
        <dbReference type="ARBA" id="ARBA00022737"/>
    </source>
</evidence>
<feature type="region of interest" description="Disordered" evidence="3">
    <location>
        <begin position="1196"/>
        <end position="1229"/>
    </location>
</feature>
<proteinExistence type="predicted"/>
<reference evidence="4 5" key="1">
    <citation type="submission" date="2023-09" db="EMBL/GenBank/DDBJ databases">
        <title>Pangenome analysis of Batrachochytrium dendrobatidis and related Chytrids.</title>
        <authorList>
            <person name="Yacoub M.N."/>
            <person name="Stajich J.E."/>
            <person name="James T.Y."/>
        </authorList>
    </citation>
    <scope>NUCLEOTIDE SEQUENCE [LARGE SCALE GENOMIC DNA]</scope>
    <source>
        <strain evidence="4 5">JEL0888</strain>
    </source>
</reference>
<feature type="compositionally biased region" description="Basic and acidic residues" evidence="3">
    <location>
        <begin position="2046"/>
        <end position="2065"/>
    </location>
</feature>
<dbReference type="Gene3D" id="1.25.40.10">
    <property type="entry name" value="Tetratricopeptide repeat domain"/>
    <property type="match status" value="1"/>
</dbReference>
<name>A0ABR4MYC3_9FUNG</name>
<dbReference type="SUPFAM" id="SSF52047">
    <property type="entry name" value="RNI-like"/>
    <property type="match status" value="1"/>
</dbReference>
<sequence length="2076" mass="229233">MAATGGIALSDYLEKYMTICERKQTPPLMLIKKTFEHAIDSGESPDILKLSGTQTELRYRRIDDDIAECIFQPMVGISIVRCVDLSYNEIGDRGAFVIAKVLKSSVELIPTLAFFMHQDDLAIEVLILRSNNITGEGAAAICKALTYNEKVTHMDLSGNAIGDEGGMAIASILQVNVNISVLILSGCSLAATSMIAFATVLQTNSSVNVLDISNNLLHTSNLTQTLVNDVMSHFALTMQLNYGIKELNFSKLGITDWNMCDLLANAIKANKNIDTLNLSCNRISRDGGVALCDALSKHASINNLILSCCSLQDEGATAIARVIRSNTKIKEIYLDYNKVSSIGLVAIADALRDSWSLKFIALWGNLWGEASCEAFAELMGGPTTSVCIGDPAGRPQTQAQAQMQAQRKANAPHIRLHPHMTDVSFYVVETTIHPTPDGLDRKQSKRTTSADLLLPAVTLPPAITLSETDASADAAGAARPAHGAHRRFLLDSKDLEREVSRLEQRRLAARGSGTQLPTLGKDPLRIEGMHNQMHVLVSILMAHYNFKMPSECVAYLCQRFGIRGDDGSVSHAGGMSVRGTHDASSKAHATPARRLLPEFQQLAELLGDKPAAITMMNAMRKHIPPANVYDMFIKAWEDPELQPRFSYGSLHCVLGLMLGLDGEVPMIRKTDPDIQSKALHILDIISVHRRNSYFARRLVPAKQLPNEKHKEASLPETRSYRARDLIFRAKATMGWLSYSEIMTLVFKAQERGVGGTSELFDTFVRSLAASDRLMKVETLMSEISRVWRCPPDMRVCKTVFLLYARGNDFARASRVFFLMSERWWPLNVEVYKIMLRLSSRTITTLRIRQIEQERMDRARDAGDLRAILSSNLPQGLSAQQQEELRNAESALARVLAHIDEIGFEKHASLQDALMSAHALAGNVNRACVIFSQSAEHITSRESLKRLILELLTMPDGARVMLPSQSAPDAAPTAVSPLQVVANVLAHMRDRDIQPPLVVYKMILRFYIQRCNPGETEQMIRSILNQVPPRTDGPVLHSNAPASVRLDAVAESEGALVGAQFDAQDADVNVEMEIRDAAMPQDMLAPDIDAALESAEGKKVAGQGHFSKHDFGVHGHGGAGYWSDGAQVPGTVQLDEAFYRLAARWAARSGTAGLRSEIEEHAQQSGVAVPRAAVRSSIRARRPHEPTLLELRAGFGASRPKEPAGQHLPEQAPKPEPRAWGDTERASAAAMSDRLRGLGVPIWRADRPEKGDARSTSDRVLRARPDLTENFAGRSGDSKLLSVMQVTKLLVKANDLLEQPDLRRSGERATELLQQLFEAIEHAEAESLHKTNRLNRDLVQRSIEAIQRLHEVAAVAEDTIVMPEILVPSKFVHGIPISSAHQHRIEYLIRLTMNAGDQMPMWHDVARLRAYLSTAAMVSADWRHKLVGGQDSGEADVIPANAKDFIEMTDFEEYLRWMLKRDNGGLVPVLIEMMVECMLMLGDYARVVRFTIEAQRETHEKREKLNHLNLPENKADQLNMHVKPETVALVMREAWNAATTEVLPRGPGGANVPVYKETSPLQKRLISDFVLLWSELCHAHPGPEVAVVLDVLAPLSSQAISRHNTTKWYRQLRRRALEASKPSTAVRDELDGDDGAAGETKRQLLQPRATAGPMRRVNESPVQRQVLTGLSPVALDCIAQCAAHARNVDLARIAIRELMKTGAQPSADLLLAYLAAIHATNLAPSSNIQTEYIARLFDSYAAQVPVDQVEKGLAFFVGIFAKMPKIGPIHGRRVDLAVERECSRGMQLTMRVTLNLIRLHGRLGDMTRLEELYERGKRMYLEHVINVQGGALGERAAGTERASGGKADGFGENDDKEFAGTGNPLSLVAVHGRLHLGRAKLAREALVEGYERFGLLRTTATVNAELEIAEALLEFDEMEQLAQWMQTAEARKSGIAINSRTIHVLCRGMQRAGRPERCLAYVKLGKLLGLNRSPETAAAEIDSHGMLGHKADSVWPVLAWAERWFPVLPKTVSNAAMRHYGRDEQIAAKLAELSRVRKPGVAYTSARGDEPRWSEDDTPGRRRVDRSVGFAPRLGKY</sequence>
<dbReference type="InterPro" id="IPR011990">
    <property type="entry name" value="TPR-like_helical_dom_sf"/>
</dbReference>
<feature type="region of interest" description="Disordered" evidence="3">
    <location>
        <begin position="1619"/>
        <end position="1657"/>
    </location>
</feature>
<accession>A0ABR4MYC3</accession>
<feature type="coiled-coil region" evidence="2">
    <location>
        <begin position="485"/>
        <end position="512"/>
    </location>
</feature>
<dbReference type="Pfam" id="PF13516">
    <property type="entry name" value="LRR_6"/>
    <property type="match status" value="5"/>
</dbReference>
<keyword evidence="5" id="KW-1185">Reference proteome</keyword>
<dbReference type="Gene3D" id="3.80.10.10">
    <property type="entry name" value="Ribonuclease Inhibitor"/>
    <property type="match status" value="2"/>
</dbReference>
<dbReference type="PANTHER" id="PTHR24111">
    <property type="entry name" value="LEUCINE-RICH REPEAT-CONTAINING PROTEIN 34"/>
    <property type="match status" value="1"/>
</dbReference>
<gene>
    <name evidence="4" type="ORF">HK105_208200</name>
</gene>
<evidence type="ECO:0000256" key="2">
    <source>
        <dbReference type="SAM" id="Coils"/>
    </source>
</evidence>
<evidence type="ECO:0000256" key="3">
    <source>
        <dbReference type="SAM" id="MobiDB-lite"/>
    </source>
</evidence>
<feature type="compositionally biased region" description="Basic and acidic residues" evidence="3">
    <location>
        <begin position="1212"/>
        <end position="1224"/>
    </location>
</feature>
<dbReference type="Proteomes" id="UP001527925">
    <property type="component" value="Unassembled WGS sequence"/>
</dbReference>
<organism evidence="4 5">
    <name type="scientific">Polyrhizophydium stewartii</name>
    <dbReference type="NCBI Taxonomy" id="2732419"/>
    <lineage>
        <taxon>Eukaryota</taxon>
        <taxon>Fungi</taxon>
        <taxon>Fungi incertae sedis</taxon>
        <taxon>Chytridiomycota</taxon>
        <taxon>Chytridiomycota incertae sedis</taxon>
        <taxon>Chytridiomycetes</taxon>
        <taxon>Rhizophydiales</taxon>
        <taxon>Rhizophydiales incertae sedis</taxon>
        <taxon>Polyrhizophydium</taxon>
    </lineage>
</organism>
<protein>
    <submittedName>
        <fullName evidence="4">Uncharacterized protein</fullName>
    </submittedName>
</protein>